<evidence type="ECO:0000313" key="2">
    <source>
        <dbReference type="EMBL" id="CAF1515351.1"/>
    </source>
</evidence>
<dbReference type="Proteomes" id="UP000681722">
    <property type="component" value="Unassembled WGS sequence"/>
</dbReference>
<dbReference type="PANTHER" id="PTHR10098">
    <property type="entry name" value="RAPSYN-RELATED"/>
    <property type="match status" value="1"/>
</dbReference>
<feature type="repeat" description="TPR" evidence="1">
    <location>
        <begin position="58"/>
        <end position="91"/>
    </location>
</feature>
<dbReference type="PROSITE" id="PS50005">
    <property type="entry name" value="TPR"/>
    <property type="match status" value="2"/>
</dbReference>
<dbReference type="Proteomes" id="UP000663829">
    <property type="component" value="Unassembled WGS sequence"/>
</dbReference>
<keyword evidence="4" id="KW-1185">Reference proteome</keyword>
<dbReference type="Gene3D" id="1.25.40.10">
    <property type="entry name" value="Tetratricopeptide repeat domain"/>
    <property type="match status" value="1"/>
</dbReference>
<accession>A0A815UL43</accession>
<dbReference type="Pfam" id="PF13424">
    <property type="entry name" value="TPR_12"/>
    <property type="match status" value="1"/>
</dbReference>
<dbReference type="EMBL" id="CAJOBC010088974">
    <property type="protein sequence ID" value="CAF4375362.1"/>
    <property type="molecule type" value="Genomic_DNA"/>
</dbReference>
<protein>
    <submittedName>
        <fullName evidence="2">Uncharacterized protein</fullName>
    </submittedName>
</protein>
<keyword evidence="1" id="KW-0802">TPR repeat</keyword>
<evidence type="ECO:0000256" key="1">
    <source>
        <dbReference type="PROSITE-ProRule" id="PRU00339"/>
    </source>
</evidence>
<dbReference type="InterPro" id="IPR019734">
    <property type="entry name" value="TPR_rpt"/>
</dbReference>
<sequence length="253" mass="28734">KGDPKAALKSFKQAQDFIEANYPNYGNNSNHSSATTTTTSQNDKVILIALTATYPSEITIYNNIGYMYHKMGDFDKASENYQKALDLYSESGIENVQGLSVIHNNIGGLCFDKGEFNEALTNYREAVKLLPETHAWLQGYKKNLIILGRHEWFQQKGKLKYSYSKDVVYLKHAIYVNTNTAVAFLRSPLGERLKYQDAFRIVTDMNRLNENPSDNAGARLIKAVRELGFNNHCLIFTGDYEHSERQVKKLVSV</sequence>
<feature type="non-terminal residue" evidence="2">
    <location>
        <position position="1"/>
    </location>
</feature>
<proteinExistence type="predicted"/>
<dbReference type="AlphaFoldDB" id="A0A815UL43"/>
<dbReference type="PROSITE" id="PS50293">
    <property type="entry name" value="TPR_REGION"/>
    <property type="match status" value="1"/>
</dbReference>
<organism evidence="2 4">
    <name type="scientific">Didymodactylos carnosus</name>
    <dbReference type="NCBI Taxonomy" id="1234261"/>
    <lineage>
        <taxon>Eukaryota</taxon>
        <taxon>Metazoa</taxon>
        <taxon>Spiralia</taxon>
        <taxon>Gnathifera</taxon>
        <taxon>Rotifera</taxon>
        <taxon>Eurotatoria</taxon>
        <taxon>Bdelloidea</taxon>
        <taxon>Philodinida</taxon>
        <taxon>Philodinidae</taxon>
        <taxon>Didymodactylos</taxon>
    </lineage>
</organism>
<reference evidence="2" key="1">
    <citation type="submission" date="2021-02" db="EMBL/GenBank/DDBJ databases">
        <authorList>
            <person name="Nowell W R."/>
        </authorList>
    </citation>
    <scope>NUCLEOTIDE SEQUENCE</scope>
</reference>
<comment type="caution">
    <text evidence="2">The sequence shown here is derived from an EMBL/GenBank/DDBJ whole genome shotgun (WGS) entry which is preliminary data.</text>
</comment>
<dbReference type="EMBL" id="CAJNOQ010023431">
    <property type="protein sequence ID" value="CAF1515351.1"/>
    <property type="molecule type" value="Genomic_DNA"/>
</dbReference>
<gene>
    <name evidence="2" type="ORF">GPM918_LOCUS37301</name>
    <name evidence="3" type="ORF">SRO942_LOCUS38063</name>
</gene>
<name>A0A815UL43_9BILA</name>
<dbReference type="SUPFAM" id="SSF48452">
    <property type="entry name" value="TPR-like"/>
    <property type="match status" value="1"/>
</dbReference>
<dbReference type="InterPro" id="IPR011990">
    <property type="entry name" value="TPR-like_helical_dom_sf"/>
</dbReference>
<evidence type="ECO:0000313" key="3">
    <source>
        <dbReference type="EMBL" id="CAF4375362.1"/>
    </source>
</evidence>
<feature type="repeat" description="TPR" evidence="1">
    <location>
        <begin position="100"/>
        <end position="133"/>
    </location>
</feature>
<dbReference type="OrthoDB" id="1926212at2759"/>
<dbReference type="SMART" id="SM00028">
    <property type="entry name" value="TPR"/>
    <property type="match status" value="2"/>
</dbReference>
<evidence type="ECO:0000313" key="4">
    <source>
        <dbReference type="Proteomes" id="UP000663829"/>
    </source>
</evidence>